<name>R6K196_9FIRM</name>
<dbReference type="InterPro" id="IPR001296">
    <property type="entry name" value="Glyco_trans_1"/>
</dbReference>
<proteinExistence type="predicted"/>
<dbReference type="PANTHER" id="PTHR45947">
    <property type="entry name" value="SULFOQUINOVOSYL TRANSFERASE SQD2"/>
    <property type="match status" value="1"/>
</dbReference>
<evidence type="ECO:0000313" key="3">
    <source>
        <dbReference type="Proteomes" id="UP000018009"/>
    </source>
</evidence>
<reference evidence="2" key="1">
    <citation type="submission" date="2012-11" db="EMBL/GenBank/DDBJ databases">
        <title>Dependencies among metagenomic species, viruses, plasmids and units of genetic variation.</title>
        <authorList>
            <person name="Nielsen H.B."/>
            <person name="Almeida M."/>
            <person name="Juncker A.S."/>
            <person name="Rasmussen S."/>
            <person name="Li J."/>
            <person name="Sunagawa S."/>
            <person name="Plichta D."/>
            <person name="Gautier L."/>
            <person name="Le Chatelier E."/>
            <person name="Peletier E."/>
            <person name="Bonde I."/>
            <person name="Nielsen T."/>
            <person name="Manichanh C."/>
            <person name="Arumugam M."/>
            <person name="Batto J."/>
            <person name="Santos M.B.Q.D."/>
            <person name="Blom N."/>
            <person name="Borruel N."/>
            <person name="Burgdorf K.S."/>
            <person name="Boumezbeur F."/>
            <person name="Casellas F."/>
            <person name="Dore J."/>
            <person name="Guarner F."/>
            <person name="Hansen T."/>
            <person name="Hildebrand F."/>
            <person name="Kaas R.S."/>
            <person name="Kennedy S."/>
            <person name="Kristiansen K."/>
            <person name="Kultima J.R."/>
            <person name="Leonard P."/>
            <person name="Levenez F."/>
            <person name="Lund O."/>
            <person name="Moumen B."/>
            <person name="Le Paslier D."/>
            <person name="Pons N."/>
            <person name="Pedersen O."/>
            <person name="Prifti E."/>
            <person name="Qin J."/>
            <person name="Raes J."/>
            <person name="Tap J."/>
            <person name="Tims S."/>
            <person name="Ussery D.W."/>
            <person name="Yamada T."/>
            <person name="MetaHit consortium"/>
            <person name="Renault P."/>
            <person name="Sicheritz-Ponten T."/>
            <person name="Bork P."/>
            <person name="Wang J."/>
            <person name="Brunak S."/>
            <person name="Ehrlich S.D."/>
        </authorList>
    </citation>
    <scope>NUCLEOTIDE SEQUENCE [LARGE SCALE GENOMIC DNA]</scope>
</reference>
<sequence length="794" mass="91205">MGKVEQKINSILQRFPGIKTAVKRVYQRTMYTVLPKIKSEGEINCITPNDEFEYFFGYYDKSPWNATGRYMLCNRVRNAYTKPDNDDEAQLVLIDTQDNNRISVIGTTHAWNVQQGCMLQWLGPDYSEKVIYNDFRNGSFCAVILNIHTMEEKVLPMPVYAVSADGTFALTLDFTRLHRMRPGYGYCNIPEKTAKERCPKKPCIWRESLQNGECVPLFQYTDFAEFEKRSEMANAEHKVNHIMISPDGDRFMVLHRWFVGVRKYTRLVTADCNGGGLYNLLDDDFVSHCYWKNNQEIITFAEKKGEGRGYYLLRDRTKECKHLWPSLVGDGHPSYGPDGRVVTDTYPDRRRVAQIYLLDENKKETPVVTQVFAPFRYDNDVRCDLHPRWSRDGKQICFDAVYQGKRSLNIVDVKSVQSSRDDRLTIMYLFTNIKRKGPSKQTSYIINALDKQKFKVVLVTMFKEQEGNSLLDRYLPIVDEHICLNISKKGILKGELKKVREVIKQYRPNIVQSMGVLPSYLADKYARPIHCMTVRNYAYEDLPAKHGKLVGFVLAVLQMRIIRNCKYKVACSKSLADIYAERNNLHIGAIRNSVELNQYHVPSQKQREQMREKLNLPKDKKILVYAAQINSRKNQMFAAEAISAANREDLCLVLLGAGPMLEEMKTKFIGNPQIIMTGEVTNVIDYLYAADVYFSTSKSEGMPNGVMEAMACGLPVVLSDIPQHKEILDMDSRIGATYASSSLTDAINAICRIADSDYRNMGQLARVLVEKEFDAVTMGKKYEQMYEEIAHQNQ</sequence>
<evidence type="ECO:0000259" key="1">
    <source>
        <dbReference type="Pfam" id="PF00534"/>
    </source>
</evidence>
<dbReference type="GO" id="GO:0016757">
    <property type="term" value="F:glycosyltransferase activity"/>
    <property type="evidence" value="ECO:0007669"/>
    <property type="project" value="InterPro"/>
</dbReference>
<comment type="caution">
    <text evidence="2">The sequence shown here is derived from an EMBL/GenBank/DDBJ whole genome shotgun (WGS) entry which is preliminary data.</text>
</comment>
<dbReference type="SUPFAM" id="SSF82171">
    <property type="entry name" value="DPP6 N-terminal domain-like"/>
    <property type="match status" value="1"/>
</dbReference>
<protein>
    <recommendedName>
        <fullName evidence="1">Glycosyl transferase family 1 domain-containing protein</fullName>
    </recommendedName>
</protein>
<feature type="domain" description="Glycosyl transferase family 1" evidence="1">
    <location>
        <begin position="607"/>
        <end position="754"/>
    </location>
</feature>
<dbReference type="InterPro" id="IPR050194">
    <property type="entry name" value="Glycosyltransferase_grp1"/>
</dbReference>
<accession>R6K196</accession>
<dbReference type="SUPFAM" id="SSF53756">
    <property type="entry name" value="UDP-Glycosyltransferase/glycogen phosphorylase"/>
    <property type="match status" value="1"/>
</dbReference>
<dbReference type="Gene3D" id="3.40.50.2000">
    <property type="entry name" value="Glycogen Phosphorylase B"/>
    <property type="match status" value="2"/>
</dbReference>
<dbReference type="PANTHER" id="PTHR45947:SF3">
    <property type="entry name" value="SULFOQUINOVOSYL TRANSFERASE SQD2"/>
    <property type="match status" value="1"/>
</dbReference>
<dbReference type="Proteomes" id="UP000018009">
    <property type="component" value="Unassembled WGS sequence"/>
</dbReference>
<gene>
    <name evidence="2" type="ORF">BN486_03683</name>
</gene>
<evidence type="ECO:0000313" key="2">
    <source>
        <dbReference type="EMBL" id="CDB63861.1"/>
    </source>
</evidence>
<organism evidence="2 3">
    <name type="scientific">[Clostridium] clostridioforme CAG:132</name>
    <dbReference type="NCBI Taxonomy" id="1263065"/>
    <lineage>
        <taxon>Bacteria</taxon>
        <taxon>Bacillati</taxon>
        <taxon>Bacillota</taxon>
        <taxon>Clostridia</taxon>
        <taxon>Lachnospirales</taxon>
        <taxon>Lachnospiraceae</taxon>
        <taxon>Enterocloster</taxon>
    </lineage>
</organism>
<dbReference type="Pfam" id="PF00534">
    <property type="entry name" value="Glycos_transf_1"/>
    <property type="match status" value="1"/>
</dbReference>
<dbReference type="AlphaFoldDB" id="R6K196"/>
<dbReference type="InterPro" id="IPR015943">
    <property type="entry name" value="WD40/YVTN_repeat-like_dom_sf"/>
</dbReference>
<dbReference type="RefSeq" id="WP_022203166.1">
    <property type="nucleotide sequence ID" value="NZ_FR886101.1"/>
</dbReference>
<dbReference type="EMBL" id="CBDY010000342">
    <property type="protein sequence ID" value="CDB63861.1"/>
    <property type="molecule type" value="Genomic_DNA"/>
</dbReference>
<dbReference type="Gene3D" id="2.130.10.10">
    <property type="entry name" value="YVTN repeat-like/Quinoprotein amine dehydrogenase"/>
    <property type="match status" value="1"/>
</dbReference>
<dbReference type="CDD" id="cd03801">
    <property type="entry name" value="GT4_PimA-like"/>
    <property type="match status" value="1"/>
</dbReference>